<proteinExistence type="predicted"/>
<dbReference type="InterPro" id="IPR005174">
    <property type="entry name" value="KIB1-4_b-propeller"/>
</dbReference>
<dbReference type="Pfam" id="PF03478">
    <property type="entry name" value="Beta-prop_KIB1-4"/>
    <property type="match status" value="1"/>
</dbReference>
<evidence type="ECO:0000313" key="4">
    <source>
        <dbReference type="Proteomes" id="UP001497516"/>
    </source>
</evidence>
<dbReference type="Proteomes" id="UP001497516">
    <property type="component" value="Chromosome 6"/>
</dbReference>
<evidence type="ECO:0000259" key="2">
    <source>
        <dbReference type="Pfam" id="PF03478"/>
    </source>
</evidence>
<dbReference type="AlphaFoldDB" id="A0AAV2F4E6"/>
<reference evidence="3 4" key="1">
    <citation type="submission" date="2024-04" db="EMBL/GenBank/DDBJ databases">
        <authorList>
            <person name="Fracassetti M."/>
        </authorList>
    </citation>
    <scope>NUCLEOTIDE SEQUENCE [LARGE SCALE GENOMIC DNA]</scope>
</reference>
<feature type="domain" description="KIB1-4 beta-propeller" evidence="2">
    <location>
        <begin position="157"/>
        <end position="239"/>
    </location>
</feature>
<dbReference type="InterPro" id="IPR050942">
    <property type="entry name" value="F-box_BR-signaling"/>
</dbReference>
<sequence>MDYSGLPVDILEKLATHHLNAISHLLSFSGVCKSWRSAALPHCRRRLQSMQLPGLLISQAAAILPEPPAPSRYCGPPHDFLPLIITTTMQPITTPSPTTVPAAGTSRTTKTRRRRRLPRVMLPHFPSLSQVSHLQRESERHKKIYLDFDDRSYLGSAIQSQLYVASKDGWILIVHPRRHDVTFYLLNPITKSSIPLPPLPFPAHHTDILKALITSSPDDDDISCHVIVLFHSTPQLAGCCQG</sequence>
<evidence type="ECO:0000256" key="1">
    <source>
        <dbReference type="SAM" id="MobiDB-lite"/>
    </source>
</evidence>
<feature type="region of interest" description="Disordered" evidence="1">
    <location>
        <begin position="94"/>
        <end position="113"/>
    </location>
</feature>
<evidence type="ECO:0000313" key="3">
    <source>
        <dbReference type="EMBL" id="CAL1393090.1"/>
    </source>
</evidence>
<dbReference type="PANTHER" id="PTHR44259">
    <property type="entry name" value="OS07G0183000 PROTEIN-RELATED"/>
    <property type="match status" value="1"/>
</dbReference>
<dbReference type="EMBL" id="OZ034819">
    <property type="protein sequence ID" value="CAL1393090.1"/>
    <property type="molecule type" value="Genomic_DNA"/>
</dbReference>
<accession>A0AAV2F4E6</accession>
<gene>
    <name evidence="3" type="ORF">LTRI10_LOCUS33688</name>
</gene>
<protein>
    <recommendedName>
        <fullName evidence="2">KIB1-4 beta-propeller domain-containing protein</fullName>
    </recommendedName>
</protein>
<name>A0AAV2F4E6_9ROSI</name>
<keyword evidence="4" id="KW-1185">Reference proteome</keyword>
<organism evidence="3 4">
    <name type="scientific">Linum trigynum</name>
    <dbReference type="NCBI Taxonomy" id="586398"/>
    <lineage>
        <taxon>Eukaryota</taxon>
        <taxon>Viridiplantae</taxon>
        <taxon>Streptophyta</taxon>
        <taxon>Embryophyta</taxon>
        <taxon>Tracheophyta</taxon>
        <taxon>Spermatophyta</taxon>
        <taxon>Magnoliopsida</taxon>
        <taxon>eudicotyledons</taxon>
        <taxon>Gunneridae</taxon>
        <taxon>Pentapetalae</taxon>
        <taxon>rosids</taxon>
        <taxon>fabids</taxon>
        <taxon>Malpighiales</taxon>
        <taxon>Linaceae</taxon>
        <taxon>Linum</taxon>
    </lineage>
</organism>